<comment type="caution">
    <text evidence="2">The sequence shown here is derived from an EMBL/GenBank/DDBJ whole genome shotgun (WGS) entry which is preliminary data.</text>
</comment>
<evidence type="ECO:0000313" key="2">
    <source>
        <dbReference type="EMBL" id="MQA56649.1"/>
    </source>
</evidence>
<evidence type="ECO:0000256" key="1">
    <source>
        <dbReference type="SAM" id="Phobius"/>
    </source>
</evidence>
<dbReference type="AlphaFoldDB" id="A0A7X1PQN2"/>
<dbReference type="RefSeq" id="WP_152899265.1">
    <property type="nucleotide sequence ID" value="NZ_WHUV01000005.1"/>
</dbReference>
<dbReference type="Proteomes" id="UP000486534">
    <property type="component" value="Unassembled WGS sequence"/>
</dbReference>
<protein>
    <submittedName>
        <fullName evidence="2">Uncharacterized protein</fullName>
    </submittedName>
</protein>
<accession>A0A7X1PQN2</accession>
<dbReference type="EMBL" id="WHUV01000005">
    <property type="protein sequence ID" value="MQA56649.1"/>
    <property type="molecule type" value="Genomic_DNA"/>
</dbReference>
<reference evidence="2 3" key="1">
    <citation type="submission" date="2019-10" db="EMBL/GenBank/DDBJ databases">
        <title>Pseudomonas dajingensis sp. nov., isolated from the profound head ulcers of farmed Murray cod (Maccullochella peelii peelii).</title>
        <authorList>
            <person name="Liu Y."/>
        </authorList>
    </citation>
    <scope>NUCLEOTIDE SEQUENCE [LARGE SCALE GENOMIC DNA]</scope>
    <source>
        <strain evidence="2 3">MC042</strain>
    </source>
</reference>
<keyword evidence="1" id="KW-1133">Transmembrane helix</keyword>
<gene>
    <name evidence="2" type="ORF">GDH07_25340</name>
</gene>
<keyword evidence="1" id="KW-0812">Transmembrane</keyword>
<keyword evidence="1" id="KW-0472">Membrane</keyword>
<feature type="transmembrane region" description="Helical" evidence="1">
    <location>
        <begin position="53"/>
        <end position="76"/>
    </location>
</feature>
<evidence type="ECO:0000313" key="3">
    <source>
        <dbReference type="Proteomes" id="UP000486534"/>
    </source>
</evidence>
<name>A0A7X1PQN2_9PSED</name>
<organism evidence="2 3">
    <name type="scientific">Pseudomonas piscis</name>
    <dbReference type="NCBI Taxonomy" id="2614538"/>
    <lineage>
        <taxon>Bacteria</taxon>
        <taxon>Pseudomonadati</taxon>
        <taxon>Pseudomonadota</taxon>
        <taxon>Gammaproteobacteria</taxon>
        <taxon>Pseudomonadales</taxon>
        <taxon>Pseudomonadaceae</taxon>
        <taxon>Pseudomonas</taxon>
    </lineage>
</organism>
<proteinExistence type="predicted"/>
<sequence>MGEGSANEPAVDEKLERYVNRAVEQIALDSIKEAALRSFPARKERYRDQLFKYLLGPVAVGTLIAGAFSFFASFTVSRIQDDQQKRELRHAENIGVYLKYKQAHRARLLQGSMLGSALNWGFTTEMVNERKRSYDAVFLKTNEIFPDARDYLGRVVVPAGLDSQETFRNTIEKLRDVTVVHDLALTAAYSVRNDWDQAIWPDRLRQDPQLSLYRLKRERDCKVGNTLKQYRFRQEKYNTTALKNIYTYCSDVVFKKLDEAIFKETSSAVDVFATWQKETTDAVGKACSLEEAKVTRDVTDDCSKLAMEPATQGLSAFQAKRR</sequence>